<evidence type="ECO:0000313" key="3">
    <source>
        <dbReference type="Proteomes" id="UP000630887"/>
    </source>
</evidence>
<dbReference type="Proteomes" id="UP000630887">
    <property type="component" value="Unassembled WGS sequence"/>
</dbReference>
<dbReference type="InterPro" id="IPR002560">
    <property type="entry name" value="Transposase_DDE"/>
</dbReference>
<dbReference type="RefSeq" id="WP_203692870.1">
    <property type="nucleotide sequence ID" value="NZ_BAAALC010000033.1"/>
</dbReference>
<accession>A0A8J3L2G5</accession>
<feature type="domain" description="Transposase IS204/IS1001/IS1096/IS1165 DDE" evidence="1">
    <location>
        <begin position="23"/>
        <end position="55"/>
    </location>
</feature>
<sequence>MDEIAYRKAASSSPSSPITTAASLSNSLAEGINAGIRLIQHRAHGYARLDNFTEMIYLCHGGIPACLPTT</sequence>
<organism evidence="2 3">
    <name type="scientific">Catellatospora coxensis</name>
    <dbReference type="NCBI Taxonomy" id="310354"/>
    <lineage>
        <taxon>Bacteria</taxon>
        <taxon>Bacillati</taxon>
        <taxon>Actinomycetota</taxon>
        <taxon>Actinomycetes</taxon>
        <taxon>Micromonosporales</taxon>
        <taxon>Micromonosporaceae</taxon>
        <taxon>Catellatospora</taxon>
    </lineage>
</organism>
<dbReference type="EMBL" id="BONI01000024">
    <property type="protein sequence ID" value="GIG06490.1"/>
    <property type="molecule type" value="Genomic_DNA"/>
</dbReference>
<comment type="caution">
    <text evidence="2">The sequence shown here is derived from an EMBL/GenBank/DDBJ whole genome shotgun (WGS) entry which is preliminary data.</text>
</comment>
<evidence type="ECO:0000313" key="2">
    <source>
        <dbReference type="EMBL" id="GIG06490.1"/>
    </source>
</evidence>
<reference evidence="2 3" key="1">
    <citation type="submission" date="2021-01" db="EMBL/GenBank/DDBJ databases">
        <title>Whole genome shotgun sequence of Catellatospora coxensis NBRC 107359.</title>
        <authorList>
            <person name="Komaki H."/>
            <person name="Tamura T."/>
        </authorList>
    </citation>
    <scope>NUCLEOTIDE SEQUENCE [LARGE SCALE GENOMIC DNA]</scope>
    <source>
        <strain evidence="2 3">NBRC 107359</strain>
    </source>
</reference>
<name>A0A8J3L2G5_9ACTN</name>
<dbReference type="AlphaFoldDB" id="A0A8J3L2G5"/>
<evidence type="ECO:0000259" key="1">
    <source>
        <dbReference type="Pfam" id="PF01610"/>
    </source>
</evidence>
<gene>
    <name evidence="2" type="ORF">Cco03nite_31900</name>
</gene>
<proteinExistence type="predicted"/>
<keyword evidence="3" id="KW-1185">Reference proteome</keyword>
<protein>
    <recommendedName>
        <fullName evidence="1">Transposase IS204/IS1001/IS1096/IS1165 DDE domain-containing protein</fullName>
    </recommendedName>
</protein>
<dbReference type="Pfam" id="PF01610">
    <property type="entry name" value="DDE_Tnp_ISL3"/>
    <property type="match status" value="1"/>
</dbReference>